<protein>
    <submittedName>
        <fullName evidence="3">Flagellar motor switch protein FliN/FliY</fullName>
    </submittedName>
</protein>
<evidence type="ECO:0000313" key="3">
    <source>
        <dbReference type="EMBL" id="SDY86751.1"/>
    </source>
</evidence>
<feature type="domain" description="Flagellar motor switch protein FliN-like C-terminal" evidence="2">
    <location>
        <begin position="17"/>
        <end position="89"/>
    </location>
</feature>
<reference evidence="3 4" key="1">
    <citation type="submission" date="2016-10" db="EMBL/GenBank/DDBJ databases">
        <authorList>
            <person name="de Groot N.N."/>
        </authorList>
    </citation>
    <scope>NUCLEOTIDE SEQUENCE [LARGE SCALE GENOMIC DNA]</scope>
    <source>
        <strain evidence="3 4">DSM 24677</strain>
    </source>
</reference>
<dbReference type="Pfam" id="PF01052">
    <property type="entry name" value="FliMN_C"/>
    <property type="match status" value="1"/>
</dbReference>
<keyword evidence="3" id="KW-0966">Cell projection</keyword>
<dbReference type="Gene3D" id="2.30.330.10">
    <property type="entry name" value="SpoA-like"/>
    <property type="match status" value="1"/>
</dbReference>
<name>A0A1H3NCR8_9RHOB</name>
<dbReference type="GO" id="GO:0003774">
    <property type="term" value="F:cytoskeletal motor activity"/>
    <property type="evidence" value="ECO:0007669"/>
    <property type="project" value="InterPro"/>
</dbReference>
<dbReference type="InterPro" id="IPR036429">
    <property type="entry name" value="SpoA-like_sf"/>
</dbReference>
<dbReference type="InterPro" id="IPR001172">
    <property type="entry name" value="FliN_T3SS_HrcQb"/>
</dbReference>
<evidence type="ECO:0000313" key="4">
    <source>
        <dbReference type="Proteomes" id="UP000199026"/>
    </source>
</evidence>
<keyword evidence="4" id="KW-1185">Reference proteome</keyword>
<dbReference type="InterPro" id="IPR001543">
    <property type="entry name" value="FliN-like_C"/>
</dbReference>
<keyword evidence="3" id="KW-0282">Flagellum</keyword>
<dbReference type="SUPFAM" id="SSF101801">
    <property type="entry name" value="Surface presentation of antigens (SPOA)"/>
    <property type="match status" value="1"/>
</dbReference>
<evidence type="ECO:0000259" key="2">
    <source>
        <dbReference type="Pfam" id="PF01052"/>
    </source>
</evidence>
<dbReference type="PRINTS" id="PR00956">
    <property type="entry name" value="FLGMOTORFLIN"/>
</dbReference>
<proteinExistence type="inferred from homology"/>
<organism evidence="3 4">
    <name type="scientific">Lentibacter algarum</name>
    <dbReference type="NCBI Taxonomy" id="576131"/>
    <lineage>
        <taxon>Bacteria</taxon>
        <taxon>Pseudomonadati</taxon>
        <taxon>Pseudomonadota</taxon>
        <taxon>Alphaproteobacteria</taxon>
        <taxon>Rhodobacterales</taxon>
        <taxon>Roseobacteraceae</taxon>
        <taxon>Lentibacter</taxon>
    </lineage>
</organism>
<dbReference type="Proteomes" id="UP000199026">
    <property type="component" value="Unassembled WGS sequence"/>
</dbReference>
<keyword evidence="3" id="KW-0969">Cilium</keyword>
<dbReference type="EMBL" id="FNPR01000007">
    <property type="protein sequence ID" value="SDY86751.1"/>
    <property type="molecule type" value="Genomic_DNA"/>
</dbReference>
<dbReference type="GO" id="GO:0006935">
    <property type="term" value="P:chemotaxis"/>
    <property type="evidence" value="ECO:0007669"/>
    <property type="project" value="InterPro"/>
</dbReference>
<dbReference type="GO" id="GO:0009425">
    <property type="term" value="C:bacterial-type flagellum basal body"/>
    <property type="evidence" value="ECO:0007669"/>
    <property type="project" value="InterPro"/>
</dbReference>
<dbReference type="AlphaFoldDB" id="A0A1H3NCR8"/>
<gene>
    <name evidence="3" type="ORF">SAMN05444486_10720</name>
</gene>
<dbReference type="STRING" id="576131.SAMN05444486_10720"/>
<evidence type="ECO:0000256" key="1">
    <source>
        <dbReference type="ARBA" id="ARBA00009226"/>
    </source>
</evidence>
<dbReference type="RefSeq" id="WP_089894401.1">
    <property type="nucleotide sequence ID" value="NZ_CALLJM010000036.1"/>
</dbReference>
<dbReference type="GO" id="GO:0071973">
    <property type="term" value="P:bacterial-type flagellum-dependent cell motility"/>
    <property type="evidence" value="ECO:0007669"/>
    <property type="project" value="InterPro"/>
</dbReference>
<comment type="similarity">
    <text evidence="1">Belongs to the FliN/MopA/SpaO family.</text>
</comment>
<accession>A0A1H3NCR8</accession>
<dbReference type="GeneID" id="78125883"/>
<dbReference type="OrthoDB" id="9790303at2"/>
<sequence length="96" mass="10177">MADTSDAPKPDCGGPFSTVPIELTVSVGRARPLIRDLLALGEDAILPLDTRVDDPVELFVGDRLVARGELQELEGEEAGQLAVRITEIADAGKPLL</sequence>